<evidence type="ECO:0000313" key="3">
    <source>
        <dbReference type="Proteomes" id="UP001358417"/>
    </source>
</evidence>
<gene>
    <name evidence="2" type="ORF">LTR84_007958</name>
</gene>
<sequence>MPPTFDRHPDAWWVDELCEQFRQHGQDYEARQMELRPAVGDFAFIHNETKDMICVEVKMAVALVTPKGELSCTSQLRKVKNERSLRATIRGRHFSALNPVDIYLLQLKSSKGGWLVLPRKVLPDAWFDGTGEVRTKEQDLGSIARYPVMTWLPEDPDFLKRHLLLGKPSDGSQFVSQLESILNLYDDLHDNKERPFYLPPTAQEHADFSRQPQSKQSDRTSIFDGDSDIDIRSEDITEVANTRAAASQDGWSQALFRSVEMGRGWGMFYPLHTHPSECQAFSPFLNSSYRTAHPDTPFVKVHFACISLLDSLIAVSAYDRTPFEHAVRKNERSIYVLSPALTTGGRSNGEGIEDANIRYVVPSEHLASDALRSRCNNARKKGTTIGAPLPLPLRNDDLIDAYAMPIADVVYKLLNMCRQGGDLATEFFGDRQLNCGCTINVDEYFHSHKTIQADYYELMQSHAQPRKARAAVFFFGNYIYLSVPCFAGTYLHATYPQSHTGSLLIPHACPKLLVKYYLNLDHSTMPKRKRHAPAPLENETEYLGHTSISHSSREIRAKKARGQQEDDEKPNVLIRVMRRHAKSQRMHLDTEEADCSRHTENAFGANTIFDLQTIGLDLSPPDELSIPEDLIEKWKANEKEKQVKAKRIQNSVRSGKAHLEGVDIGSLPRDEVDALFLSATGRSESLICTYKACQSKKAKNLLKLFLIREHRVCKPCWNYWNSRGVMRDEKLCLREKLREKAKTSPTFTCVNIHCQKETSTKSHSRILDDQRVCEACYSYWRRNDKKWRPESVCHPERF</sequence>
<keyword evidence="3" id="KW-1185">Reference proteome</keyword>
<dbReference type="AlphaFoldDB" id="A0AAV9NLJ1"/>
<evidence type="ECO:0000313" key="2">
    <source>
        <dbReference type="EMBL" id="KAK5061416.1"/>
    </source>
</evidence>
<name>A0AAV9NLJ1_9EURO</name>
<accession>A0AAV9NLJ1</accession>
<comment type="caution">
    <text evidence="2">The sequence shown here is derived from an EMBL/GenBank/DDBJ whole genome shotgun (WGS) entry which is preliminary data.</text>
</comment>
<evidence type="ECO:0000256" key="1">
    <source>
        <dbReference type="SAM" id="MobiDB-lite"/>
    </source>
</evidence>
<protein>
    <submittedName>
        <fullName evidence="2">Uncharacterized protein</fullName>
    </submittedName>
</protein>
<dbReference type="RefSeq" id="XP_064710513.1">
    <property type="nucleotide sequence ID" value="XM_064851510.1"/>
</dbReference>
<feature type="region of interest" description="Disordered" evidence="1">
    <location>
        <begin position="203"/>
        <end position="227"/>
    </location>
</feature>
<organism evidence="2 3">
    <name type="scientific">Exophiala bonariae</name>
    <dbReference type="NCBI Taxonomy" id="1690606"/>
    <lineage>
        <taxon>Eukaryota</taxon>
        <taxon>Fungi</taxon>
        <taxon>Dikarya</taxon>
        <taxon>Ascomycota</taxon>
        <taxon>Pezizomycotina</taxon>
        <taxon>Eurotiomycetes</taxon>
        <taxon>Chaetothyriomycetidae</taxon>
        <taxon>Chaetothyriales</taxon>
        <taxon>Herpotrichiellaceae</taxon>
        <taxon>Exophiala</taxon>
    </lineage>
</organism>
<reference evidence="2 3" key="1">
    <citation type="submission" date="2023-08" db="EMBL/GenBank/DDBJ databases">
        <title>Black Yeasts Isolated from many extreme environments.</title>
        <authorList>
            <person name="Coleine C."/>
            <person name="Stajich J.E."/>
            <person name="Selbmann L."/>
        </authorList>
    </citation>
    <scope>NUCLEOTIDE SEQUENCE [LARGE SCALE GENOMIC DNA]</scope>
    <source>
        <strain evidence="2 3">CCFEE 5792</strain>
    </source>
</reference>
<dbReference type="Proteomes" id="UP001358417">
    <property type="component" value="Unassembled WGS sequence"/>
</dbReference>
<dbReference type="EMBL" id="JAVRRD010000003">
    <property type="protein sequence ID" value="KAK5061416.1"/>
    <property type="molecule type" value="Genomic_DNA"/>
</dbReference>
<proteinExistence type="predicted"/>
<dbReference type="GeneID" id="89976123"/>
<feature type="region of interest" description="Disordered" evidence="1">
    <location>
        <begin position="547"/>
        <end position="567"/>
    </location>
</feature>